<feature type="domain" description="Aminoglycoside phosphotransferase" evidence="1">
    <location>
        <begin position="84"/>
        <end position="150"/>
    </location>
</feature>
<reference evidence="2 3" key="1">
    <citation type="submission" date="2024-01" db="EMBL/GenBank/DDBJ databases">
        <authorList>
            <person name="Allen C."/>
            <person name="Tagirdzhanova G."/>
        </authorList>
    </citation>
    <scope>NUCLEOTIDE SEQUENCE [LARGE SCALE GENOMIC DNA]</scope>
</reference>
<dbReference type="Proteomes" id="UP001642482">
    <property type="component" value="Unassembled WGS sequence"/>
</dbReference>
<gene>
    <name evidence="2" type="ORF">SEUCBS140593_005329</name>
</gene>
<sequence length="248" mass="27141">MAPPTDEEKAALQQGLVPQLASTSFACMEPLEALTNGTTNFVFRGRLTKPQPDGARSVIIKHSRGYAAVNKDLPLDSTRSAMAAKEFDKKPPLESENDNEDADWGVIHGDFWSGNEGNLRTASSQQLFIVDWEFAQYGHRAYDIGQLIGDLIERDHFRGAASSLVVLSGFVSGYGFPKNNGNSLAFRVAIHAGVQLIGCYIRRAPTGPLPGTPEQVEQAMKLGTDLVVRGWKKDTDWFKNSILAALFD</sequence>
<organism evidence="2 3">
    <name type="scientific">Sporothrix eucalyptigena</name>
    <dbReference type="NCBI Taxonomy" id="1812306"/>
    <lineage>
        <taxon>Eukaryota</taxon>
        <taxon>Fungi</taxon>
        <taxon>Dikarya</taxon>
        <taxon>Ascomycota</taxon>
        <taxon>Pezizomycotina</taxon>
        <taxon>Sordariomycetes</taxon>
        <taxon>Sordariomycetidae</taxon>
        <taxon>Ophiostomatales</taxon>
        <taxon>Ophiostomataceae</taxon>
        <taxon>Sporothrix</taxon>
    </lineage>
</organism>
<proteinExistence type="predicted"/>
<protein>
    <recommendedName>
        <fullName evidence="1">Aminoglycoside phosphotransferase domain-containing protein</fullName>
    </recommendedName>
</protein>
<evidence type="ECO:0000313" key="3">
    <source>
        <dbReference type="Proteomes" id="UP001642482"/>
    </source>
</evidence>
<dbReference type="Gene3D" id="3.90.1200.10">
    <property type="match status" value="1"/>
</dbReference>
<evidence type="ECO:0000259" key="1">
    <source>
        <dbReference type="Pfam" id="PF01636"/>
    </source>
</evidence>
<dbReference type="Pfam" id="PF01636">
    <property type="entry name" value="APH"/>
    <property type="match status" value="1"/>
</dbReference>
<comment type="caution">
    <text evidence="2">The sequence shown here is derived from an EMBL/GenBank/DDBJ whole genome shotgun (WGS) entry which is preliminary data.</text>
</comment>
<dbReference type="Gene3D" id="3.30.200.20">
    <property type="entry name" value="Phosphorylase Kinase, domain 1"/>
    <property type="match status" value="1"/>
</dbReference>
<evidence type="ECO:0000313" key="2">
    <source>
        <dbReference type="EMBL" id="CAK7223717.1"/>
    </source>
</evidence>
<dbReference type="EMBL" id="CAWUHD010000051">
    <property type="protein sequence ID" value="CAK7223717.1"/>
    <property type="molecule type" value="Genomic_DNA"/>
</dbReference>
<dbReference type="InterPro" id="IPR002575">
    <property type="entry name" value="Aminoglycoside_PTrfase"/>
</dbReference>
<dbReference type="SUPFAM" id="SSF56112">
    <property type="entry name" value="Protein kinase-like (PK-like)"/>
    <property type="match status" value="1"/>
</dbReference>
<accession>A0ABP0BVK2</accession>
<keyword evidence="3" id="KW-1185">Reference proteome</keyword>
<name>A0ABP0BVK2_9PEZI</name>
<dbReference type="InterPro" id="IPR011009">
    <property type="entry name" value="Kinase-like_dom_sf"/>
</dbReference>